<organism evidence="3 4">
    <name type="scientific">Streptomyces griseoaurantiacus</name>
    <dbReference type="NCBI Taxonomy" id="68213"/>
    <lineage>
        <taxon>Bacteria</taxon>
        <taxon>Bacillati</taxon>
        <taxon>Actinomycetota</taxon>
        <taxon>Actinomycetes</taxon>
        <taxon>Kitasatosporales</taxon>
        <taxon>Streptomycetaceae</taxon>
        <taxon>Streptomyces</taxon>
        <taxon>Streptomyces aurantiacus group</taxon>
    </lineage>
</organism>
<evidence type="ECO:0000256" key="1">
    <source>
        <dbReference type="SAM" id="MobiDB-lite"/>
    </source>
</evidence>
<sequence length="175" mass="18374">MTVLAWLVEGSWPACVDAARRHAGDADEVVLLHVSGGEEPGVAHGAFAGLLGRGGHDPGARVAELVADSAGRLLDAAAGRLGRPCVRRERRGRPEREVVRAAEEADLLILARDGDRARLGPHSLGPAARFVVDHAPCAVLLVWPTPAPGLETLPPPPPHPHRPPPPPHPPHPPGH</sequence>
<evidence type="ECO:0000313" key="4">
    <source>
        <dbReference type="Proteomes" id="UP000587608"/>
    </source>
</evidence>
<feature type="domain" description="UspA" evidence="2">
    <location>
        <begin position="17"/>
        <end position="142"/>
    </location>
</feature>
<comment type="caution">
    <text evidence="3">The sequence shown here is derived from an EMBL/GenBank/DDBJ whole genome shotgun (WGS) entry which is preliminary data.</text>
</comment>
<name>A0A7W2DWV4_9ACTN</name>
<dbReference type="Pfam" id="PF00582">
    <property type="entry name" value="Usp"/>
    <property type="match status" value="1"/>
</dbReference>
<evidence type="ECO:0000259" key="2">
    <source>
        <dbReference type="Pfam" id="PF00582"/>
    </source>
</evidence>
<reference evidence="3 4" key="1">
    <citation type="submission" date="2020-07" db="EMBL/GenBank/DDBJ databases">
        <title>Differential regulation of undecylprodigiosin biosynthesis in the yeast-scavenging Streptomyces strain MBK6.</title>
        <authorList>
            <person name="Baral B."/>
            <person name="Siitonen V."/>
            <person name="Laughlin M."/>
            <person name="Yamada K."/>
            <person name="Ilomaeki M."/>
            <person name="Metsae-Ketelae M."/>
            <person name="Niemi J."/>
        </authorList>
    </citation>
    <scope>NUCLEOTIDE SEQUENCE [LARGE SCALE GENOMIC DNA]</scope>
    <source>
        <strain evidence="3 4">MBK6</strain>
    </source>
</reference>
<dbReference type="RefSeq" id="WP_191854021.1">
    <property type="nucleotide sequence ID" value="NZ_JACERG010000017.1"/>
</dbReference>
<gene>
    <name evidence="3" type="ORF">H1X69_24325</name>
</gene>
<dbReference type="SUPFAM" id="SSF52402">
    <property type="entry name" value="Adenine nucleotide alpha hydrolases-like"/>
    <property type="match status" value="1"/>
</dbReference>
<dbReference type="InterPro" id="IPR006016">
    <property type="entry name" value="UspA"/>
</dbReference>
<dbReference type="Proteomes" id="UP000587608">
    <property type="component" value="Unassembled WGS sequence"/>
</dbReference>
<dbReference type="Gene3D" id="3.40.50.12370">
    <property type="match status" value="1"/>
</dbReference>
<protein>
    <submittedName>
        <fullName evidence="3">Universal stress protein</fullName>
    </submittedName>
</protein>
<dbReference type="AlphaFoldDB" id="A0A7W2DWV4"/>
<feature type="region of interest" description="Disordered" evidence="1">
    <location>
        <begin position="146"/>
        <end position="175"/>
    </location>
</feature>
<feature type="compositionally biased region" description="Pro residues" evidence="1">
    <location>
        <begin position="153"/>
        <end position="175"/>
    </location>
</feature>
<accession>A0A7W2DWV4</accession>
<dbReference type="EMBL" id="JACERG010000017">
    <property type="protein sequence ID" value="MBA5224504.1"/>
    <property type="molecule type" value="Genomic_DNA"/>
</dbReference>
<proteinExistence type="predicted"/>
<evidence type="ECO:0000313" key="3">
    <source>
        <dbReference type="EMBL" id="MBA5224504.1"/>
    </source>
</evidence>